<feature type="transmembrane region" description="Helical" evidence="1">
    <location>
        <begin position="148"/>
        <end position="168"/>
    </location>
</feature>
<dbReference type="GO" id="GO:0038023">
    <property type="term" value="F:signaling receptor activity"/>
    <property type="evidence" value="ECO:0007669"/>
    <property type="project" value="InterPro"/>
</dbReference>
<dbReference type="InterPro" id="IPR036179">
    <property type="entry name" value="Ig-like_dom_sf"/>
</dbReference>
<dbReference type="InterPro" id="IPR013783">
    <property type="entry name" value="Ig-like_fold"/>
</dbReference>
<name>A0AAW1FL91_ZOAVI</name>
<evidence type="ECO:0000256" key="1">
    <source>
        <dbReference type="SAM" id="Phobius"/>
    </source>
</evidence>
<keyword evidence="1" id="KW-0812">Transmembrane</keyword>
<dbReference type="PANTHER" id="PTHR15343:SF0">
    <property type="entry name" value="T-CELL ANTIGEN CD7"/>
    <property type="match status" value="1"/>
</dbReference>
<evidence type="ECO:0000313" key="4">
    <source>
        <dbReference type="Proteomes" id="UP001488805"/>
    </source>
</evidence>
<evidence type="ECO:0000313" key="3">
    <source>
        <dbReference type="EMBL" id="KAK9534978.1"/>
    </source>
</evidence>
<dbReference type="PANTHER" id="PTHR15343">
    <property type="entry name" value="CD7"/>
    <property type="match status" value="1"/>
</dbReference>
<dbReference type="GO" id="GO:0016020">
    <property type="term" value="C:membrane"/>
    <property type="evidence" value="ECO:0007669"/>
    <property type="project" value="InterPro"/>
</dbReference>
<dbReference type="GO" id="GO:0002250">
    <property type="term" value="P:adaptive immune response"/>
    <property type="evidence" value="ECO:0007669"/>
    <property type="project" value="InterPro"/>
</dbReference>
<feature type="chain" id="PRO_5043587126" description="Immunoglobulin V-set domain-containing protein" evidence="2">
    <location>
        <begin position="20"/>
        <end position="241"/>
    </location>
</feature>
<organism evidence="3 4">
    <name type="scientific">Zoarces viviparus</name>
    <name type="common">Viviparous eelpout</name>
    <name type="synonym">Blennius viviparus</name>
    <dbReference type="NCBI Taxonomy" id="48416"/>
    <lineage>
        <taxon>Eukaryota</taxon>
        <taxon>Metazoa</taxon>
        <taxon>Chordata</taxon>
        <taxon>Craniata</taxon>
        <taxon>Vertebrata</taxon>
        <taxon>Euteleostomi</taxon>
        <taxon>Actinopterygii</taxon>
        <taxon>Neopterygii</taxon>
        <taxon>Teleostei</taxon>
        <taxon>Neoteleostei</taxon>
        <taxon>Acanthomorphata</taxon>
        <taxon>Eupercaria</taxon>
        <taxon>Perciformes</taxon>
        <taxon>Cottioidei</taxon>
        <taxon>Zoarcales</taxon>
        <taxon>Zoarcidae</taxon>
        <taxon>Zoarcinae</taxon>
        <taxon>Zoarces</taxon>
    </lineage>
</organism>
<proteinExistence type="predicted"/>
<accession>A0AAW1FL91</accession>
<evidence type="ECO:0008006" key="5">
    <source>
        <dbReference type="Google" id="ProtNLM"/>
    </source>
</evidence>
<comment type="caution">
    <text evidence="3">The sequence shown here is derived from an EMBL/GenBank/DDBJ whole genome shotgun (WGS) entry which is preliminary data.</text>
</comment>
<dbReference type="SUPFAM" id="SSF48726">
    <property type="entry name" value="Immunoglobulin"/>
    <property type="match status" value="1"/>
</dbReference>
<keyword evidence="1" id="KW-0472">Membrane</keyword>
<keyword evidence="4" id="KW-1185">Reference proteome</keyword>
<gene>
    <name evidence="3" type="ORF">VZT92_007388</name>
</gene>
<reference evidence="3 4" key="1">
    <citation type="journal article" date="2024" name="Genome Biol. Evol.">
        <title>Chromosome-level genome assembly of the viviparous eelpout Zoarces viviparus.</title>
        <authorList>
            <person name="Fuhrmann N."/>
            <person name="Brasseur M.V."/>
            <person name="Bakowski C.E."/>
            <person name="Podsiadlowski L."/>
            <person name="Prost S."/>
            <person name="Krehenwinkel H."/>
            <person name="Mayer C."/>
        </authorList>
    </citation>
    <scope>NUCLEOTIDE SEQUENCE [LARGE SCALE GENOMIC DNA]</scope>
    <source>
        <strain evidence="3">NO-MEL_2022_Ind0_liver</strain>
    </source>
</reference>
<dbReference type="Gene3D" id="2.60.40.10">
    <property type="entry name" value="Immunoglobulins"/>
    <property type="match status" value="1"/>
</dbReference>
<feature type="signal peptide" evidence="2">
    <location>
        <begin position="1"/>
        <end position="19"/>
    </location>
</feature>
<dbReference type="Proteomes" id="UP001488805">
    <property type="component" value="Unassembled WGS sequence"/>
</dbReference>
<dbReference type="InterPro" id="IPR039090">
    <property type="entry name" value="CD7"/>
</dbReference>
<dbReference type="AlphaFoldDB" id="A0AAW1FL91"/>
<evidence type="ECO:0000256" key="2">
    <source>
        <dbReference type="SAM" id="SignalP"/>
    </source>
</evidence>
<keyword evidence="1" id="KW-1133">Transmembrane helix</keyword>
<keyword evidence="2" id="KW-0732">Signal</keyword>
<sequence>MKMSLACILIFIQLFEAYAELLFKQLTESQSLELSCSPQQEHSTLICLHLYHRSAQSQTTLLSMAEGGGLRVNTDHGGRLQLRGGLDSLQVNVTMTLLQRSDTGLYMWELNYRVDNSSDQISLSASKVFLLVEGTGKSFQCSPSYPPLLLTIFIIAGLLLLTLSWLVIEKCVKARHHRRPQPPVPIYEEMTTKQQSTGIPQNIPEAPSHPEEVNFPVYANPNIRQPQDNYYACPRQLALRP</sequence>
<protein>
    <recommendedName>
        <fullName evidence="5">Immunoglobulin V-set domain-containing protein</fullName>
    </recommendedName>
</protein>
<dbReference type="EMBL" id="JBCEZU010000056">
    <property type="protein sequence ID" value="KAK9534978.1"/>
    <property type="molecule type" value="Genomic_DNA"/>
</dbReference>